<feature type="compositionally biased region" description="Basic residues" evidence="9">
    <location>
        <begin position="1346"/>
        <end position="1356"/>
    </location>
</feature>
<evidence type="ECO:0000256" key="1">
    <source>
        <dbReference type="ARBA" id="ARBA00004123"/>
    </source>
</evidence>
<evidence type="ECO:0000259" key="10">
    <source>
        <dbReference type="PROSITE" id="PS51038"/>
    </source>
</evidence>
<feature type="compositionally biased region" description="Polar residues" evidence="9">
    <location>
        <begin position="1156"/>
        <end position="1169"/>
    </location>
</feature>
<dbReference type="InterPro" id="IPR029063">
    <property type="entry name" value="SAM-dependent_MTases_sf"/>
</dbReference>
<feature type="region of interest" description="Disordered" evidence="9">
    <location>
        <begin position="1212"/>
        <end position="1356"/>
    </location>
</feature>
<dbReference type="PROSITE" id="PS51038">
    <property type="entry name" value="BAH"/>
    <property type="match status" value="2"/>
</dbReference>
<feature type="compositionally biased region" description="Polar residues" evidence="9">
    <location>
        <begin position="1290"/>
        <end position="1308"/>
    </location>
</feature>
<comment type="subcellular location">
    <subcellularLocation>
        <location evidence="1">Nucleus</location>
    </subcellularLocation>
</comment>
<dbReference type="GO" id="GO:0032259">
    <property type="term" value="P:methylation"/>
    <property type="evidence" value="ECO:0007669"/>
    <property type="project" value="UniProtKB-KW"/>
</dbReference>
<dbReference type="PANTHER" id="PTHR10629">
    <property type="entry name" value="CYTOSINE-SPECIFIC METHYLTRANSFERASE"/>
    <property type="match status" value="1"/>
</dbReference>
<gene>
    <name evidence="11" type="ORF">PMIN01_08975</name>
</gene>
<dbReference type="InterPro" id="IPR057215">
    <property type="entry name" value="DUF7893"/>
</dbReference>
<feature type="compositionally biased region" description="Low complexity" evidence="9">
    <location>
        <begin position="1224"/>
        <end position="1236"/>
    </location>
</feature>
<dbReference type="OrthoDB" id="5376140at2759"/>
<feature type="compositionally biased region" description="Polar residues" evidence="9">
    <location>
        <begin position="1261"/>
        <end position="1275"/>
    </location>
</feature>
<sequence length="1356" mass="152864">MPHVSAESGMKPPSRSPVVVIPKSSSIALFTDEGHFPRHYDKAWRHDVRRVSEAEAIKSLKAASIVQPHDAQDEDGHRSGRKPLYIDATDYEIYTKPETNFIGELHSLDFMDVAGKKLFFNGVLSMGSTRHYVQGIPIKSYSIEGYGVDDDPNVTVYIVSHDASNDRTHDVWYRLGAPSRPYTGFHDAFQWIATLGKHTMDYLEDNECVALTDFRERFHRWLQQRFPDHLDVNKWREAYGSTDFRKILHAYIPYLWSEAMCLQDDSLFKHPLWKQCERTDGNMIQLECEKTVATPHVYECFKNRYFAGQIMEMQPSSAVLEARENRLRTLGLPSKRHPISSANLPHASQQRTTFEIGDVVCIAPDEFENQMWRKKAKDATTVHEWIGYVQRITFLADGRQRLYVIWLYRPEDTTISTTHYPVTKELFMSDNCNCQEHTLLSSEVTRRCTVEWFSRSYDTHKEFLVRQRFETETSSFITMKETDFRCTCQGSRPRYALAKRTYCSGDTVYVREKDVLEPVVVEEVNTREKQVKIRRLERLCKLAPKTTHETFPRKIAANELVWTDKFDCVTLSKIEGRCYVRFYTREDMATSRIRFPYDQGGTGHCWTLSTRVGSDGYTLENLSTAPQQLRQGPDYATMDSSKKLPGLSLFSGLGNLDKGLEAGGAVHFHTSVDMNGRAIQTLRANAEDPDKLKLWFGSVDDYLHALLSGDSPHMNLIAKIGAVGVIVGGSPCPGFSKLQQDWLSEQSLRNAAHVTTFASFVDVYRPEYGFLENVVNMGVTRKGFEEELVLSQLIGCLVSMGYQVQQFIMSSWHYGSPQHRNRLILSIAAPGRTPLAPPRATHGDPEGFKSKSVGRLLNGERFGVQDAQITPFPQHVNPGEKLGHLPNIGCGIRHPCISSPDHVLRCRPNIRERRCIAHVPTDPPGVGIEYAVKRGLVPKYLYETRSEISSKSYRRIDKNGLIGTIVTAPSPHDSRAGPFVHWEQNRCITLEEARLAQDIPAEEVLIGNVGDQYKMVGNAVDRRVSKALGLELRRAVDHDAHTVKNHSVSVVINVRKQNRIDTARPSTECQSHKMVPSEVKEEVDISDESDDSHTISETETVAPSRSDSRRNTLNASRSKSSSNTTQDIDEDEDEDEDDDASGAVPRGRRRNAHPPISNSVTTSRKPTQNTELEAQLKREFGFDLRVKPGWDVGEDDVIPEFNDTPATLAVSRNGFPGHLTKALSASPSSQPASDQSIFAIPESPESTASVMPVRRKRSRAQSEAVSDGSLSNRSKPGSKRRRREPGEPTGFNNDASIGSTKVRSSSELESQDDASRKTRHSGLGVEFIPHTWHKSVEKDIKANPKVIKKPKPRSHA</sequence>
<dbReference type="EC" id="2.1.1.37" evidence="2"/>
<feature type="region of interest" description="Disordered" evidence="9">
    <location>
        <begin position="1062"/>
        <end position="1169"/>
    </location>
</feature>
<evidence type="ECO:0000256" key="2">
    <source>
        <dbReference type="ARBA" id="ARBA00011975"/>
    </source>
</evidence>
<feature type="domain" description="BAH" evidence="10">
    <location>
        <begin position="500"/>
        <end position="623"/>
    </location>
</feature>
<keyword evidence="5 8" id="KW-0949">S-adenosyl-L-methionine</keyword>
<dbReference type="GO" id="GO:0003886">
    <property type="term" value="F:DNA (cytosine-5-)-methyltransferase activity"/>
    <property type="evidence" value="ECO:0007669"/>
    <property type="project" value="UniProtKB-EC"/>
</dbReference>
<dbReference type="InterPro" id="IPR001525">
    <property type="entry name" value="C5_MeTfrase"/>
</dbReference>
<dbReference type="PANTHER" id="PTHR10629:SF54">
    <property type="entry name" value="DNA METHYLTRANSFERASE DIM-2"/>
    <property type="match status" value="1"/>
</dbReference>
<evidence type="ECO:0000256" key="4">
    <source>
        <dbReference type="ARBA" id="ARBA00022679"/>
    </source>
</evidence>
<dbReference type="Gene3D" id="3.40.50.150">
    <property type="entry name" value="Vaccinia Virus protein VP39"/>
    <property type="match status" value="1"/>
</dbReference>
<keyword evidence="3 8" id="KW-0489">Methyltransferase</keyword>
<dbReference type="Pfam" id="PF00145">
    <property type="entry name" value="DNA_methylase"/>
    <property type="match status" value="1"/>
</dbReference>
<feature type="compositionally biased region" description="Acidic residues" evidence="9">
    <location>
        <begin position="1127"/>
        <end position="1140"/>
    </location>
</feature>
<dbReference type="Gene3D" id="3.90.120.10">
    <property type="entry name" value="DNA Methylase, subunit A, domain 2"/>
    <property type="match status" value="1"/>
</dbReference>
<name>A0A9P6GCQ0_9PLEO</name>
<dbReference type="PROSITE" id="PS00139">
    <property type="entry name" value="THIOL_PROTEASE_CYS"/>
    <property type="match status" value="1"/>
</dbReference>
<evidence type="ECO:0000256" key="9">
    <source>
        <dbReference type="SAM" id="MobiDB-lite"/>
    </source>
</evidence>
<dbReference type="Proteomes" id="UP000756921">
    <property type="component" value="Unassembled WGS sequence"/>
</dbReference>
<dbReference type="GO" id="GO:0044027">
    <property type="term" value="P:negative regulation of gene expression via chromosomal CpG island methylation"/>
    <property type="evidence" value="ECO:0007669"/>
    <property type="project" value="TreeGrafter"/>
</dbReference>
<dbReference type="GO" id="GO:0005634">
    <property type="term" value="C:nucleus"/>
    <property type="evidence" value="ECO:0007669"/>
    <property type="project" value="UniProtKB-SubCell"/>
</dbReference>
<dbReference type="Gene3D" id="2.30.30.490">
    <property type="match status" value="2"/>
</dbReference>
<proteinExistence type="inferred from homology"/>
<dbReference type="Pfam" id="PF25423">
    <property type="entry name" value="DUF7893"/>
    <property type="match status" value="1"/>
</dbReference>
<keyword evidence="7" id="KW-0539">Nucleus</keyword>
<comment type="similarity">
    <text evidence="8">Belongs to the class I-like SAM-binding methyltransferase superfamily. C5-methyltransferase family.</text>
</comment>
<evidence type="ECO:0000313" key="11">
    <source>
        <dbReference type="EMBL" id="KAF9733292.1"/>
    </source>
</evidence>
<feature type="active site" evidence="8">
    <location>
        <position position="732"/>
    </location>
</feature>
<dbReference type="InterPro" id="IPR050390">
    <property type="entry name" value="C5-Methyltransferase"/>
</dbReference>
<evidence type="ECO:0000256" key="7">
    <source>
        <dbReference type="ARBA" id="ARBA00023242"/>
    </source>
</evidence>
<feature type="compositionally biased region" description="Polar residues" evidence="9">
    <location>
        <begin position="1097"/>
        <end position="1126"/>
    </location>
</feature>
<comment type="caution">
    <text evidence="11">The sequence shown here is derived from an EMBL/GenBank/DDBJ whole genome shotgun (WGS) entry which is preliminary data.</text>
</comment>
<evidence type="ECO:0000313" key="12">
    <source>
        <dbReference type="Proteomes" id="UP000756921"/>
    </source>
</evidence>
<evidence type="ECO:0000256" key="3">
    <source>
        <dbReference type="ARBA" id="ARBA00022603"/>
    </source>
</evidence>
<keyword evidence="4 8" id="KW-0808">Transferase</keyword>
<evidence type="ECO:0000256" key="8">
    <source>
        <dbReference type="PROSITE-ProRule" id="PRU01016"/>
    </source>
</evidence>
<evidence type="ECO:0000256" key="5">
    <source>
        <dbReference type="ARBA" id="ARBA00022691"/>
    </source>
</evidence>
<dbReference type="PROSITE" id="PS51679">
    <property type="entry name" value="SAM_MT_C5"/>
    <property type="match status" value="1"/>
</dbReference>
<dbReference type="GO" id="GO:0003677">
    <property type="term" value="F:DNA binding"/>
    <property type="evidence" value="ECO:0007669"/>
    <property type="project" value="UniProtKB-KW"/>
</dbReference>
<feature type="domain" description="BAH" evidence="10">
    <location>
        <begin position="352"/>
        <end position="480"/>
    </location>
</feature>
<reference evidence="11" key="1">
    <citation type="journal article" date="2020" name="Mol. Plant Microbe Interact.">
        <title>Genome Sequence of the Biocontrol Agent Coniothyrium minitans strain Conio (IMI 134523).</title>
        <authorList>
            <person name="Patel D."/>
            <person name="Shittu T.A."/>
            <person name="Baroncelli R."/>
            <person name="Muthumeenakshi S."/>
            <person name="Osborne T.H."/>
            <person name="Janganan T.K."/>
            <person name="Sreenivasaprasad S."/>
        </authorList>
    </citation>
    <scope>NUCLEOTIDE SEQUENCE</scope>
    <source>
        <strain evidence="11">Conio</strain>
    </source>
</reference>
<dbReference type="InterPro" id="IPR000169">
    <property type="entry name" value="Pept_cys_AS"/>
</dbReference>
<protein>
    <recommendedName>
        <fullName evidence="2">DNA (cytosine-5-)-methyltransferase</fullName>
        <ecNumber evidence="2">2.1.1.37</ecNumber>
    </recommendedName>
</protein>
<dbReference type="InterPro" id="IPR001025">
    <property type="entry name" value="BAH_dom"/>
</dbReference>
<keyword evidence="6" id="KW-0238">DNA-binding</keyword>
<feature type="region of interest" description="Disordered" evidence="9">
    <location>
        <begin position="63"/>
        <end position="82"/>
    </location>
</feature>
<dbReference type="PRINTS" id="PR00105">
    <property type="entry name" value="C5METTRFRASE"/>
</dbReference>
<dbReference type="SUPFAM" id="SSF53335">
    <property type="entry name" value="S-adenosyl-L-methionine-dependent methyltransferases"/>
    <property type="match status" value="1"/>
</dbReference>
<evidence type="ECO:0000256" key="6">
    <source>
        <dbReference type="ARBA" id="ARBA00023125"/>
    </source>
</evidence>
<accession>A0A9P6GCQ0</accession>
<organism evidence="11 12">
    <name type="scientific">Paraphaeosphaeria minitans</name>
    <dbReference type="NCBI Taxonomy" id="565426"/>
    <lineage>
        <taxon>Eukaryota</taxon>
        <taxon>Fungi</taxon>
        <taxon>Dikarya</taxon>
        <taxon>Ascomycota</taxon>
        <taxon>Pezizomycotina</taxon>
        <taxon>Dothideomycetes</taxon>
        <taxon>Pleosporomycetidae</taxon>
        <taxon>Pleosporales</taxon>
        <taxon>Massarineae</taxon>
        <taxon>Didymosphaeriaceae</taxon>
        <taxon>Paraphaeosphaeria</taxon>
    </lineage>
</organism>
<dbReference type="GO" id="GO:0003682">
    <property type="term" value="F:chromatin binding"/>
    <property type="evidence" value="ECO:0007669"/>
    <property type="project" value="InterPro"/>
</dbReference>
<keyword evidence="12" id="KW-1185">Reference proteome</keyword>
<dbReference type="InterPro" id="IPR043151">
    <property type="entry name" value="BAH_sf"/>
</dbReference>
<dbReference type="EMBL" id="WJXW01000009">
    <property type="protein sequence ID" value="KAF9733292.1"/>
    <property type="molecule type" value="Genomic_DNA"/>
</dbReference>